<comment type="similarity">
    <text evidence="2">Belongs to the major facilitator superfamily. TCR/Tet family.</text>
</comment>
<reference evidence="8" key="1">
    <citation type="submission" date="2023-04" db="EMBL/GenBank/DDBJ databases">
        <title>Black Yeasts Isolated from many extreme environments.</title>
        <authorList>
            <person name="Coleine C."/>
            <person name="Stajich J.E."/>
            <person name="Selbmann L."/>
        </authorList>
    </citation>
    <scope>NUCLEOTIDE SEQUENCE</scope>
    <source>
        <strain evidence="8">CCFEE 5312</strain>
    </source>
</reference>
<dbReference type="Gene3D" id="1.20.1250.20">
    <property type="entry name" value="MFS general substrate transporter like domains"/>
    <property type="match status" value="1"/>
</dbReference>
<keyword evidence="5 7" id="KW-1133">Transmembrane helix</keyword>
<feature type="transmembrane region" description="Helical" evidence="7">
    <location>
        <begin position="395"/>
        <end position="415"/>
    </location>
</feature>
<feature type="transmembrane region" description="Helical" evidence="7">
    <location>
        <begin position="67"/>
        <end position="93"/>
    </location>
</feature>
<keyword evidence="6 7" id="KW-0472">Membrane</keyword>
<dbReference type="PANTHER" id="PTHR23501:SF102">
    <property type="entry name" value="DRUG TRANSPORTER, PUTATIVE (AFU_ORTHOLOGUE AFUA_3G08530)-RELATED"/>
    <property type="match status" value="1"/>
</dbReference>
<sequence>MDTSSRKEVTTNSAVQTEHLETAHNMNIHLETAHDLNVHNATIFDDPHKAAIEDSPEHAARPPLSTFLAILFLALSSPATIGLPIIVVPTILLQIGEALGSTTNVGWIASSWAVTSSVSACVAGRMSDIFDTPAYLVQIVGASAQNVSTVIAGSALLGIACGLVLIYYSAVPELLPFNYRGLGLSFVECTLHLPWIVLAVLIGYELNDHASWRWCYIIAAIYGVVAFAGTAVFYYPPKSSIYDSGRTRWEDFKSLDFMGLGLFTVGITIFLVGLSWAGSAGHAWKSVSTLVPIILGLALLVACFAYDWFFVKEGEAFFPLRIFLRFSEFTMVLVCVFIAGMIYYSGSFLIPQATFYIFSTNGLQISIISLPNGFGQITGGVLMPIVLHYTKKPKWHLVGALVIQGTFTALFAYALPSHKAAWMAFQFFGQGCFAFLIVLTVVNTSLHMRHSDLGLAIGLIATFRAAGGALGDSVFGTILNGVVNAQLGPRIIAAATKEGFKGSLAQLVPAVIDNALGIPGALAKVNGVTPAIEAATFAAYRAAYGRAFQLVFLSSIPFSVLAVVAALFIKDASQYLTNHTAVVLEKNVLGSTTTHNGEKEAPISS</sequence>
<evidence type="ECO:0000256" key="1">
    <source>
        <dbReference type="ARBA" id="ARBA00004141"/>
    </source>
</evidence>
<dbReference type="EMBL" id="JAWDJX010000080">
    <property type="protein sequence ID" value="KAK3046786.1"/>
    <property type="molecule type" value="Genomic_DNA"/>
</dbReference>
<dbReference type="InterPro" id="IPR036259">
    <property type="entry name" value="MFS_trans_sf"/>
</dbReference>
<keyword evidence="9" id="KW-1185">Reference proteome</keyword>
<dbReference type="Pfam" id="PF06609">
    <property type="entry name" value="TRI12"/>
    <property type="match status" value="1"/>
</dbReference>
<dbReference type="InterPro" id="IPR010573">
    <property type="entry name" value="MFS_Str1/Tri12-like"/>
</dbReference>
<feature type="transmembrane region" description="Helical" evidence="7">
    <location>
        <begin position="322"/>
        <end position="343"/>
    </location>
</feature>
<evidence type="ECO:0000256" key="2">
    <source>
        <dbReference type="ARBA" id="ARBA00007520"/>
    </source>
</evidence>
<feature type="transmembrane region" description="Helical" evidence="7">
    <location>
        <begin position="216"/>
        <end position="236"/>
    </location>
</feature>
<evidence type="ECO:0000256" key="6">
    <source>
        <dbReference type="ARBA" id="ARBA00023136"/>
    </source>
</evidence>
<comment type="caution">
    <text evidence="8">The sequence shown here is derived from an EMBL/GenBank/DDBJ whole genome shotgun (WGS) entry which is preliminary data.</text>
</comment>
<dbReference type="GO" id="GO:0022857">
    <property type="term" value="F:transmembrane transporter activity"/>
    <property type="evidence" value="ECO:0007669"/>
    <property type="project" value="InterPro"/>
</dbReference>
<evidence type="ECO:0000256" key="4">
    <source>
        <dbReference type="ARBA" id="ARBA00022692"/>
    </source>
</evidence>
<feature type="transmembrane region" description="Helical" evidence="7">
    <location>
        <begin position="105"/>
        <end position="127"/>
    </location>
</feature>
<proteinExistence type="inferred from homology"/>
<dbReference type="Proteomes" id="UP001271007">
    <property type="component" value="Unassembled WGS sequence"/>
</dbReference>
<evidence type="ECO:0008006" key="10">
    <source>
        <dbReference type="Google" id="ProtNLM"/>
    </source>
</evidence>
<accession>A0AAJ0G4A2</accession>
<protein>
    <recommendedName>
        <fullName evidence="10">Major facilitator superfamily (MFS) profile domain-containing protein</fullName>
    </recommendedName>
</protein>
<feature type="transmembrane region" description="Helical" evidence="7">
    <location>
        <begin position="290"/>
        <end position="310"/>
    </location>
</feature>
<feature type="transmembrane region" description="Helical" evidence="7">
    <location>
        <begin position="257"/>
        <end position="278"/>
    </location>
</feature>
<gene>
    <name evidence="8" type="ORF">LTR09_011767</name>
</gene>
<feature type="transmembrane region" description="Helical" evidence="7">
    <location>
        <begin position="421"/>
        <end position="442"/>
    </location>
</feature>
<feature type="transmembrane region" description="Helical" evidence="7">
    <location>
        <begin position="182"/>
        <end position="204"/>
    </location>
</feature>
<dbReference type="SUPFAM" id="SSF103473">
    <property type="entry name" value="MFS general substrate transporter"/>
    <property type="match status" value="1"/>
</dbReference>
<feature type="transmembrane region" description="Helical" evidence="7">
    <location>
        <begin position="147"/>
        <end position="170"/>
    </location>
</feature>
<keyword evidence="3" id="KW-0813">Transport</keyword>
<name>A0AAJ0G4A2_9PEZI</name>
<evidence type="ECO:0000313" key="9">
    <source>
        <dbReference type="Proteomes" id="UP001271007"/>
    </source>
</evidence>
<feature type="transmembrane region" description="Helical" evidence="7">
    <location>
        <begin position="550"/>
        <end position="569"/>
    </location>
</feature>
<dbReference type="GO" id="GO:0005886">
    <property type="term" value="C:plasma membrane"/>
    <property type="evidence" value="ECO:0007669"/>
    <property type="project" value="TreeGrafter"/>
</dbReference>
<evidence type="ECO:0000313" key="8">
    <source>
        <dbReference type="EMBL" id="KAK3046786.1"/>
    </source>
</evidence>
<evidence type="ECO:0000256" key="7">
    <source>
        <dbReference type="SAM" id="Phobius"/>
    </source>
</evidence>
<keyword evidence="4 7" id="KW-0812">Transmembrane</keyword>
<evidence type="ECO:0000256" key="3">
    <source>
        <dbReference type="ARBA" id="ARBA00022448"/>
    </source>
</evidence>
<organism evidence="8 9">
    <name type="scientific">Extremus antarcticus</name>
    <dbReference type="NCBI Taxonomy" id="702011"/>
    <lineage>
        <taxon>Eukaryota</taxon>
        <taxon>Fungi</taxon>
        <taxon>Dikarya</taxon>
        <taxon>Ascomycota</taxon>
        <taxon>Pezizomycotina</taxon>
        <taxon>Dothideomycetes</taxon>
        <taxon>Dothideomycetidae</taxon>
        <taxon>Mycosphaerellales</taxon>
        <taxon>Extremaceae</taxon>
        <taxon>Extremus</taxon>
    </lineage>
</organism>
<dbReference type="AlphaFoldDB" id="A0AAJ0G4A2"/>
<dbReference type="PANTHER" id="PTHR23501">
    <property type="entry name" value="MAJOR FACILITATOR SUPERFAMILY"/>
    <property type="match status" value="1"/>
</dbReference>
<comment type="subcellular location">
    <subcellularLocation>
        <location evidence="1">Membrane</location>
        <topology evidence="1">Multi-pass membrane protein</topology>
    </subcellularLocation>
</comment>
<evidence type="ECO:0000256" key="5">
    <source>
        <dbReference type="ARBA" id="ARBA00022989"/>
    </source>
</evidence>
<feature type="transmembrane region" description="Helical" evidence="7">
    <location>
        <begin position="363"/>
        <end position="383"/>
    </location>
</feature>